<dbReference type="EnsemblPlants" id="MELO3C034854.2.1">
    <property type="protein sequence ID" value="MELO3C034854.2.1"/>
    <property type="gene ID" value="MELO3C034854.2"/>
</dbReference>
<name>A0A9I9EJZ5_CUCME</name>
<evidence type="ECO:0000313" key="1">
    <source>
        <dbReference type="EnsemblPlants" id="MELO3C034854.2.1"/>
    </source>
</evidence>
<proteinExistence type="predicted"/>
<organism evidence="1">
    <name type="scientific">Cucumis melo</name>
    <name type="common">Muskmelon</name>
    <dbReference type="NCBI Taxonomy" id="3656"/>
    <lineage>
        <taxon>Eukaryota</taxon>
        <taxon>Viridiplantae</taxon>
        <taxon>Streptophyta</taxon>
        <taxon>Embryophyta</taxon>
        <taxon>Tracheophyta</taxon>
        <taxon>Spermatophyta</taxon>
        <taxon>Magnoliopsida</taxon>
        <taxon>eudicotyledons</taxon>
        <taxon>Gunneridae</taxon>
        <taxon>Pentapetalae</taxon>
        <taxon>rosids</taxon>
        <taxon>fabids</taxon>
        <taxon>Cucurbitales</taxon>
        <taxon>Cucurbitaceae</taxon>
        <taxon>Benincaseae</taxon>
        <taxon>Cucumis</taxon>
    </lineage>
</organism>
<reference evidence="1" key="1">
    <citation type="submission" date="2023-03" db="UniProtKB">
        <authorList>
            <consortium name="EnsemblPlants"/>
        </authorList>
    </citation>
    <scope>IDENTIFICATION</scope>
</reference>
<sequence length="172" mass="19053">MISAMQLDESHAQEEPPFVETLLGALEKPGETVHIRPKYYRVRTTKAKGLETTCVTGHEAYEFPMLLLSLTDAKGGKCCSVQSQINALSHVGECHQGGLLREEDTQWSENLECHAAFNGLKQAMIEGPSLGVVDTTKIPIVEAEQFNCVLGEYLHHCVDGRQRNWVSRAMPS</sequence>
<dbReference type="AlphaFoldDB" id="A0A9I9EJZ5"/>
<dbReference type="Gramene" id="MELO3C034854.2.1">
    <property type="protein sequence ID" value="MELO3C034854.2.1"/>
    <property type="gene ID" value="MELO3C034854.2"/>
</dbReference>
<accession>A0A9I9EJZ5</accession>
<evidence type="ECO:0008006" key="2">
    <source>
        <dbReference type="Google" id="ProtNLM"/>
    </source>
</evidence>
<protein>
    <recommendedName>
        <fullName evidence="2">RNA-directed DNA polymerase-like protein</fullName>
    </recommendedName>
</protein>